<proteinExistence type="predicted"/>
<accession>A0AAE1T674</accession>
<evidence type="ECO:0000313" key="2">
    <source>
        <dbReference type="Proteomes" id="UP001289374"/>
    </source>
</evidence>
<dbReference type="Proteomes" id="UP001289374">
    <property type="component" value="Unassembled WGS sequence"/>
</dbReference>
<dbReference type="EMBL" id="JACGWL010000711">
    <property type="protein sequence ID" value="KAK4382368.1"/>
    <property type="molecule type" value="Genomic_DNA"/>
</dbReference>
<dbReference type="PANTHER" id="PTHR11439:SF491">
    <property type="entry name" value="INTEGRASE CATALYTIC DOMAIN-CONTAINING PROTEIN"/>
    <property type="match status" value="1"/>
</dbReference>
<gene>
    <name evidence="1" type="ORF">Sango_2878500</name>
</gene>
<dbReference type="AlphaFoldDB" id="A0AAE1T674"/>
<reference evidence="1" key="2">
    <citation type="journal article" date="2024" name="Plant">
        <title>Genomic evolution and insights into agronomic trait innovations of Sesamum species.</title>
        <authorList>
            <person name="Miao H."/>
            <person name="Wang L."/>
            <person name="Qu L."/>
            <person name="Liu H."/>
            <person name="Sun Y."/>
            <person name="Le M."/>
            <person name="Wang Q."/>
            <person name="Wei S."/>
            <person name="Zheng Y."/>
            <person name="Lin W."/>
            <person name="Duan Y."/>
            <person name="Cao H."/>
            <person name="Xiong S."/>
            <person name="Wang X."/>
            <person name="Wei L."/>
            <person name="Li C."/>
            <person name="Ma Q."/>
            <person name="Ju M."/>
            <person name="Zhao R."/>
            <person name="Li G."/>
            <person name="Mu C."/>
            <person name="Tian Q."/>
            <person name="Mei H."/>
            <person name="Zhang T."/>
            <person name="Gao T."/>
            <person name="Zhang H."/>
        </authorList>
    </citation>
    <scope>NUCLEOTIDE SEQUENCE</scope>
    <source>
        <strain evidence="1">K16</strain>
    </source>
</reference>
<comment type="caution">
    <text evidence="1">The sequence shown here is derived from an EMBL/GenBank/DDBJ whole genome shotgun (WGS) entry which is preliminary data.</text>
</comment>
<organism evidence="1 2">
    <name type="scientific">Sesamum angolense</name>
    <dbReference type="NCBI Taxonomy" id="2727404"/>
    <lineage>
        <taxon>Eukaryota</taxon>
        <taxon>Viridiplantae</taxon>
        <taxon>Streptophyta</taxon>
        <taxon>Embryophyta</taxon>
        <taxon>Tracheophyta</taxon>
        <taxon>Spermatophyta</taxon>
        <taxon>Magnoliopsida</taxon>
        <taxon>eudicotyledons</taxon>
        <taxon>Gunneridae</taxon>
        <taxon>Pentapetalae</taxon>
        <taxon>asterids</taxon>
        <taxon>lamiids</taxon>
        <taxon>Lamiales</taxon>
        <taxon>Pedaliaceae</taxon>
        <taxon>Sesamum</taxon>
    </lineage>
</organism>
<evidence type="ECO:0000313" key="1">
    <source>
        <dbReference type="EMBL" id="KAK4382368.1"/>
    </source>
</evidence>
<sequence>MIDSKSTSVPLAAHFQLCKDQCPKTVSEKEQIKNTPYSNAIGSIMYLMVSTRPDIAYAISCLSRYMSNPGPSHWEALKWLLRYLNGSDNYGITFSKNPQGASLVGYNIVALSTTEAEYIAQLKLYKEAIWLEGSSLGSHRKGCDDTNNPEPWFFGPSLWWQAFVATGFKQPCGGL</sequence>
<keyword evidence="2" id="KW-1185">Reference proteome</keyword>
<protein>
    <submittedName>
        <fullName evidence="1">Retrovirus-related Pol polyprotein from transposon TNT 1-94</fullName>
    </submittedName>
</protein>
<dbReference type="PANTHER" id="PTHR11439">
    <property type="entry name" value="GAG-POL-RELATED RETROTRANSPOSON"/>
    <property type="match status" value="1"/>
</dbReference>
<name>A0AAE1T674_9LAMI</name>
<reference evidence="1" key="1">
    <citation type="submission" date="2020-06" db="EMBL/GenBank/DDBJ databases">
        <authorList>
            <person name="Li T."/>
            <person name="Hu X."/>
            <person name="Zhang T."/>
            <person name="Song X."/>
            <person name="Zhang H."/>
            <person name="Dai N."/>
            <person name="Sheng W."/>
            <person name="Hou X."/>
            <person name="Wei L."/>
        </authorList>
    </citation>
    <scope>NUCLEOTIDE SEQUENCE</scope>
    <source>
        <strain evidence="1">K16</strain>
        <tissue evidence="1">Leaf</tissue>
    </source>
</reference>